<protein>
    <submittedName>
        <fullName evidence="1">Uncharacterized protein</fullName>
    </submittedName>
</protein>
<dbReference type="AlphaFoldDB" id="M4DE35"/>
<dbReference type="HOGENOM" id="CLU_2041345_0_0_1"/>
<sequence>MVVPSKKKLKQNIRRRRTYFVFVSEIGEGYNRVYIGNFAWDTKECDIYTTIKRNKWYQSQVAVSRSSPQVLIRISTRSKIVKSENQASKKKDQVKVRNLSGLSVCVVCVEESAGSISSSCG</sequence>
<evidence type="ECO:0000313" key="1">
    <source>
        <dbReference type="EnsemblPlants" id="Bra014754.1-P"/>
    </source>
</evidence>
<dbReference type="STRING" id="51351.M4DE35"/>
<evidence type="ECO:0000313" key="2">
    <source>
        <dbReference type="Proteomes" id="UP000011750"/>
    </source>
</evidence>
<dbReference type="Proteomes" id="UP000011750">
    <property type="component" value="Chromosome A04"/>
</dbReference>
<organism evidence="1 2">
    <name type="scientific">Brassica campestris</name>
    <name type="common">Field mustard</name>
    <dbReference type="NCBI Taxonomy" id="3711"/>
    <lineage>
        <taxon>Eukaryota</taxon>
        <taxon>Viridiplantae</taxon>
        <taxon>Streptophyta</taxon>
        <taxon>Embryophyta</taxon>
        <taxon>Tracheophyta</taxon>
        <taxon>Spermatophyta</taxon>
        <taxon>Magnoliopsida</taxon>
        <taxon>eudicotyledons</taxon>
        <taxon>Gunneridae</taxon>
        <taxon>Pentapetalae</taxon>
        <taxon>rosids</taxon>
        <taxon>malvids</taxon>
        <taxon>Brassicales</taxon>
        <taxon>Brassicaceae</taxon>
        <taxon>Brassiceae</taxon>
        <taxon>Brassica</taxon>
    </lineage>
</organism>
<accession>M4DE35</accession>
<proteinExistence type="predicted"/>
<dbReference type="Gramene" id="Bra014754.1">
    <property type="protein sequence ID" value="Bra014754.1-P"/>
    <property type="gene ID" value="Bra014754"/>
</dbReference>
<dbReference type="EnsemblPlants" id="Bra014754.1">
    <property type="protein sequence ID" value="Bra014754.1-P"/>
    <property type="gene ID" value="Bra014754"/>
</dbReference>
<reference evidence="1 2" key="1">
    <citation type="journal article" date="2011" name="Nat. Genet.">
        <title>The genome of the mesopolyploid crop species Brassica rapa.</title>
        <authorList>
            <consortium name="Brassica rapa Genome Sequencing Project Consortium"/>
            <person name="Wang X."/>
            <person name="Wang H."/>
            <person name="Wang J."/>
            <person name="Sun R."/>
            <person name="Wu J."/>
            <person name="Liu S."/>
            <person name="Bai Y."/>
            <person name="Mun J.H."/>
            <person name="Bancroft I."/>
            <person name="Cheng F."/>
            <person name="Huang S."/>
            <person name="Li X."/>
            <person name="Hua W."/>
            <person name="Wang J."/>
            <person name="Wang X."/>
            <person name="Freeling M."/>
            <person name="Pires J.C."/>
            <person name="Paterson A.H."/>
            <person name="Chalhoub B."/>
            <person name="Wang B."/>
            <person name="Hayward A."/>
            <person name="Sharpe A.G."/>
            <person name="Park B.S."/>
            <person name="Weisshaar B."/>
            <person name="Liu B."/>
            <person name="Li B."/>
            <person name="Liu B."/>
            <person name="Tong C."/>
            <person name="Song C."/>
            <person name="Duran C."/>
            <person name="Peng C."/>
            <person name="Geng C."/>
            <person name="Koh C."/>
            <person name="Lin C."/>
            <person name="Edwards D."/>
            <person name="Mu D."/>
            <person name="Shen D."/>
            <person name="Soumpourou E."/>
            <person name="Li F."/>
            <person name="Fraser F."/>
            <person name="Conant G."/>
            <person name="Lassalle G."/>
            <person name="King G.J."/>
            <person name="Bonnema G."/>
            <person name="Tang H."/>
            <person name="Wang H."/>
            <person name="Belcram H."/>
            <person name="Zhou H."/>
            <person name="Hirakawa H."/>
            <person name="Abe H."/>
            <person name="Guo H."/>
            <person name="Wang H."/>
            <person name="Jin H."/>
            <person name="Parkin I.A."/>
            <person name="Batley J."/>
            <person name="Kim J.S."/>
            <person name="Just J."/>
            <person name="Li J."/>
            <person name="Xu J."/>
            <person name="Deng J."/>
            <person name="Kim J.A."/>
            <person name="Li J."/>
            <person name="Yu J."/>
            <person name="Meng J."/>
            <person name="Wang J."/>
            <person name="Min J."/>
            <person name="Poulain J."/>
            <person name="Wang J."/>
            <person name="Hatakeyama K."/>
            <person name="Wu K."/>
            <person name="Wang L."/>
            <person name="Fang L."/>
            <person name="Trick M."/>
            <person name="Links M.G."/>
            <person name="Zhao M."/>
            <person name="Jin M."/>
            <person name="Ramchiary N."/>
            <person name="Drou N."/>
            <person name="Berkman P.J."/>
            <person name="Cai Q."/>
            <person name="Huang Q."/>
            <person name="Li R."/>
            <person name="Tabata S."/>
            <person name="Cheng S."/>
            <person name="Zhang S."/>
            <person name="Zhang S."/>
            <person name="Huang S."/>
            <person name="Sato S."/>
            <person name="Sun S."/>
            <person name="Kwon S.J."/>
            <person name="Choi S.R."/>
            <person name="Lee T.H."/>
            <person name="Fan W."/>
            <person name="Zhao X."/>
            <person name="Tan X."/>
            <person name="Xu X."/>
            <person name="Wang Y."/>
            <person name="Qiu Y."/>
            <person name="Yin Y."/>
            <person name="Li Y."/>
            <person name="Du Y."/>
            <person name="Liao Y."/>
            <person name="Lim Y."/>
            <person name="Narusaka Y."/>
            <person name="Wang Y."/>
            <person name="Wang Z."/>
            <person name="Li Z."/>
            <person name="Wang Z."/>
            <person name="Xiong Z."/>
            <person name="Zhang Z."/>
        </authorList>
    </citation>
    <scope>NUCLEOTIDE SEQUENCE [LARGE SCALE GENOMIC DNA]</scope>
    <source>
        <strain evidence="1 2">cv. Chiifu-401-42</strain>
    </source>
</reference>
<reference evidence="1" key="3">
    <citation type="submission" date="2023-03" db="UniProtKB">
        <authorList>
            <consortium name="EnsemblPlants"/>
        </authorList>
    </citation>
    <scope>IDENTIFICATION</scope>
    <source>
        <strain evidence="1">cv. Chiifu-401-42</strain>
    </source>
</reference>
<dbReference type="InParanoid" id="M4DE35"/>
<reference evidence="1 2" key="2">
    <citation type="journal article" date="2018" name="Hortic Res">
        <title>Improved Brassica rapa reference genome by single-molecule sequencing and chromosome conformation capture technologies.</title>
        <authorList>
            <person name="Zhang L."/>
            <person name="Cai X."/>
            <person name="Wu J."/>
            <person name="Liu M."/>
            <person name="Grob S."/>
            <person name="Cheng F."/>
            <person name="Liang J."/>
            <person name="Cai C."/>
            <person name="Liu Z."/>
            <person name="Liu B."/>
            <person name="Wang F."/>
            <person name="Li S."/>
            <person name="Liu F."/>
            <person name="Li X."/>
            <person name="Cheng L."/>
            <person name="Yang W."/>
            <person name="Li M.H."/>
            <person name="Grossniklaus U."/>
            <person name="Zheng H."/>
            <person name="Wang X."/>
        </authorList>
    </citation>
    <scope>NUCLEOTIDE SEQUENCE [LARGE SCALE GENOMIC DNA]</scope>
    <source>
        <strain evidence="1 2">cv. Chiifu-401-42</strain>
    </source>
</reference>
<keyword evidence="2" id="KW-1185">Reference proteome</keyword>
<name>M4DE35_BRACM</name>